<organism evidence="2 3">
    <name type="scientific">Hyalangium minutum</name>
    <dbReference type="NCBI Taxonomy" id="394096"/>
    <lineage>
        <taxon>Bacteria</taxon>
        <taxon>Pseudomonadati</taxon>
        <taxon>Myxococcota</taxon>
        <taxon>Myxococcia</taxon>
        <taxon>Myxococcales</taxon>
        <taxon>Cystobacterineae</taxon>
        <taxon>Archangiaceae</taxon>
        <taxon>Hyalangium</taxon>
    </lineage>
</organism>
<comment type="caution">
    <text evidence="2">The sequence shown here is derived from an EMBL/GenBank/DDBJ whole genome shotgun (WGS) entry which is preliminary data.</text>
</comment>
<name>A0A085WWU9_9BACT</name>
<sequence>MALLAGTMGAWAVALVLSTGPAKPEQAQVLKQQAEKLASEAKALAKPDGCAQVEECEVAGFGHKACGGPREFIAYCAKTTDVKALQSKLAELEKAEQAWQKATGEMSNCGLQRRPPPRFVDGQCRTR</sequence>
<dbReference type="OrthoDB" id="5526158at2"/>
<dbReference type="EMBL" id="JMCB01000001">
    <property type="protein sequence ID" value="KFE72162.1"/>
    <property type="molecule type" value="Genomic_DNA"/>
</dbReference>
<proteinExistence type="predicted"/>
<evidence type="ECO:0000313" key="3">
    <source>
        <dbReference type="Proteomes" id="UP000028725"/>
    </source>
</evidence>
<protein>
    <submittedName>
        <fullName evidence="2">Uncharacterized protein</fullName>
    </submittedName>
</protein>
<accession>A0A085WWU9</accession>
<reference evidence="2 3" key="1">
    <citation type="submission" date="2014-04" db="EMBL/GenBank/DDBJ databases">
        <title>Genome assembly of Hyalangium minutum DSM 14724.</title>
        <authorList>
            <person name="Sharma G."/>
            <person name="Subramanian S."/>
        </authorList>
    </citation>
    <scope>NUCLEOTIDE SEQUENCE [LARGE SCALE GENOMIC DNA]</scope>
    <source>
        <strain evidence="2 3">DSM 14724</strain>
    </source>
</reference>
<evidence type="ECO:0000313" key="2">
    <source>
        <dbReference type="EMBL" id="KFE72162.1"/>
    </source>
</evidence>
<keyword evidence="3" id="KW-1185">Reference proteome</keyword>
<dbReference type="STRING" id="394096.DB31_0423"/>
<dbReference type="RefSeq" id="WP_044181159.1">
    <property type="nucleotide sequence ID" value="NZ_JMCB01000001.1"/>
</dbReference>
<dbReference type="Proteomes" id="UP000028725">
    <property type="component" value="Unassembled WGS sequence"/>
</dbReference>
<evidence type="ECO:0000256" key="1">
    <source>
        <dbReference type="SAM" id="MobiDB-lite"/>
    </source>
</evidence>
<gene>
    <name evidence="2" type="ORF">DB31_0423</name>
</gene>
<dbReference type="AlphaFoldDB" id="A0A085WWU9"/>
<feature type="region of interest" description="Disordered" evidence="1">
    <location>
        <begin position="107"/>
        <end position="127"/>
    </location>
</feature>